<dbReference type="InterPro" id="IPR013565">
    <property type="entry name" value="Fas1/AflB-like_central"/>
</dbReference>
<dbReference type="PROSITE" id="PS52004">
    <property type="entry name" value="KS3_2"/>
    <property type="match status" value="1"/>
</dbReference>
<feature type="domain" description="Ketosynthase family 3 (KS3)" evidence="9">
    <location>
        <begin position="2507"/>
        <end position="2958"/>
    </location>
</feature>
<dbReference type="PRINTS" id="PR01483">
    <property type="entry name" value="FASYNTHASE"/>
</dbReference>
<proteinExistence type="inferred from homology"/>
<dbReference type="CDD" id="cd08950">
    <property type="entry name" value="KR_fFAS_SDR_c_like"/>
    <property type="match status" value="1"/>
</dbReference>
<dbReference type="InterPro" id="IPR018201">
    <property type="entry name" value="Ketoacyl_synth_AS"/>
</dbReference>
<dbReference type="Gene3D" id="3.40.50.720">
    <property type="entry name" value="NAD(P)-binding Rossmann-like Domain"/>
    <property type="match status" value="1"/>
</dbReference>
<evidence type="ECO:0000256" key="5">
    <source>
        <dbReference type="ARBA" id="ARBA00022801"/>
    </source>
</evidence>
<dbReference type="Pfam" id="PF00698">
    <property type="entry name" value="Acyl_transf_1"/>
    <property type="match status" value="1"/>
</dbReference>
<dbReference type="InterPro" id="IPR020841">
    <property type="entry name" value="PKS_Beta-ketoAc_synthase_dom"/>
</dbReference>
<evidence type="ECO:0000259" key="9">
    <source>
        <dbReference type="PROSITE" id="PS52004"/>
    </source>
</evidence>
<dbReference type="InterPro" id="IPR047224">
    <property type="entry name" value="FAS_alpha_su_C"/>
</dbReference>
<dbReference type="Gene3D" id="3.40.47.10">
    <property type="match status" value="1"/>
</dbReference>
<protein>
    <submittedName>
        <fullName evidence="10">Malonyl CoA-acyl carrier protein transacylase</fullName>
        <ecNumber evidence="10">2.3.1.39</ecNumber>
        <ecNumber evidence="10">2.3.1.94</ecNumber>
    </submittedName>
</protein>
<dbReference type="EC" id="2.3.1.94" evidence="10"/>
<evidence type="ECO:0000256" key="3">
    <source>
        <dbReference type="ARBA" id="ARBA00022553"/>
    </source>
</evidence>
<dbReference type="GO" id="GO:0004314">
    <property type="term" value="F:[acyl-carrier-protein] S-malonyltransferase activity"/>
    <property type="evidence" value="ECO:0007669"/>
    <property type="project" value="UniProtKB-EC"/>
</dbReference>
<dbReference type="InterPro" id="IPR036291">
    <property type="entry name" value="NAD(P)-bd_dom_sf"/>
</dbReference>
<dbReference type="GO" id="GO:0047879">
    <property type="term" value="F:erythronolide synthase activity"/>
    <property type="evidence" value="ECO:0007669"/>
    <property type="project" value="UniProtKB-EC"/>
</dbReference>
<name>A0A7Z8Y8C6_9ACTO</name>
<dbReference type="InterPro" id="IPR014043">
    <property type="entry name" value="Acyl_transferase_dom"/>
</dbReference>
<keyword evidence="3" id="KW-0597">Phosphoprotein</keyword>
<dbReference type="InterPro" id="IPR001227">
    <property type="entry name" value="Ac_transferase_dom_sf"/>
</dbReference>
<dbReference type="Gene3D" id="1.20.930.70">
    <property type="match status" value="1"/>
</dbReference>
<dbReference type="CDD" id="cd00828">
    <property type="entry name" value="elong_cond_enzymes"/>
    <property type="match status" value="1"/>
</dbReference>
<dbReference type="InterPro" id="IPR002539">
    <property type="entry name" value="MaoC-like_dom"/>
</dbReference>
<dbReference type="SMART" id="SM00827">
    <property type="entry name" value="PKS_AT"/>
    <property type="match status" value="1"/>
</dbReference>
<sequence length="3030" mass="321644">MASVYDSLRTEASWILQFSGQGTPWGTELDALIADPEILRALTELDDQAEDLLAPVVPELALISAGRLDLLGRRGPASRGVAPHTSVPGILLFQYGAALDLDAQPKLAIGHSQGVLAAEILRAPAADRPAIFALARLIGAAASKVTAQAGMGPDGVSTPMLSVRGVPVKQLSALIDEFADIDLSIINTREACVVSGSPAALAGLIVEIEALAKRSVEDREAKRTGGEPLQPVTEFLNVAAPFHSHLLEPAVQLVDDWAQACGISVAGAEKLARAVLTDNLDWTEEFRNAVAEISGPEAGQDTHYVVDAGPGVALRKITRDNLAGTGLSYVDAATAEARDDLLTGDARVYTTADWSAFAPALREINGETYLDTAFSRLTGRSPVMLGGMTPTTVDPHIVAAAANAGYWTELGGGGQTSEAVLTKHLRDLQAELAPGRTAQFNAMFLDRYLWDLQFGGRRLVSRQRQGGAPLDGVTISAGVPELEEALQLINRLQAEGFAYVCFKPGTVDQIQQVVEIAKKNTGTPLIVQVEDGHGGGHHSWENLDDLLLATYADMREAGLVITVGGGLGTPERAKTYLTGQWSEQYGLARMPVDGIFIGTAAMTAKEAKTSEDVKQLLVDIPGVSAEDNGGWVAAGEVRGGITSSQSSLHADMYNVENSAAKAARLLLELDGKPEEIAARREEIITAINKTAKPYFGDIDEMTYVEALERYVELSYPWPDETVATRFHEFLQRAEARLAPADHGEIPTIFPEEAAACADPAASIARLAETYPEAREELVLPSDGAWFDALCNKYPKPVPFVATIDGQVLRNWGRDSLWQSQDPRYTADQVRIIPGPVSVAAITTKNEPVADILGRYETAAVAEVQAEGIQARPAFSRTSEDRDAYLRSVPFIVWHGHLATNPAALIAEAEIRDTPAGLEIYVPLDTAWDGTQTTQHVVREMRIPLVLPEDVHTGGLPVVDDARLIDSMRAVLAGMSGVGTTTIGGTPITEQPKMVDGVATFTFAVSPEIGNLHSGITAPGGRAPVTVPSALLGSCWPTIYSAMGSGEADGFPIIEGLLSGVHLDHSEKINVPVEKILGMGELTARSWVDSVKESSAGRVLAIRTDVSGTWEEDGEEVTGVVLEFQERFAMRGRATTTDLPEDPAPRGGVETEVIDTPRSTLRKVKVTAPSDMTAFAIVSGDYNPIHVSKRAAIVAGMEEPLVHGMWLCAAAQHAVSDPDAGRPPLRITGWTYRMFGMVDLNDEVEITVERTGRLPGGGLALEVTCRKGDEVVAQATATVAAPLTAYVYPGQGIQAKGMALDERADSPAARDIWERADKHTRATLGFSILALVRDNPTELVVRGETFRHPEGVLNLTQFTQVALATVAMAQTARLRERGALVRGAFFAGHSLGEYNALSAYSNVFSLEDVLEIVYHRGTTMHHLVERDEEGRSNYRMGALRPNQFGVDDAGVRDYVASIAEKTGEFLEIANYNLAGQQYAVAGTIAGLDALAKDAGARAKAAGGKRPFMLVPGIDVPFHTSRLRPGVPEFRETLLRIIPRDINLEVLEHRYVPNLVARPFELTREFCAAILEVAPSETARELLDSLEEKVAEDRVGVARALLVELLAWQFASPVRWIETQELLISSGVEEIVEVGLAASPTLANMAARTLALPAHATDEVRVFNVQRDAKLVLREDVATPAPEAAAETATAESDSAASAPETAASETAAAASTAAATPADSAPAPAPAAPAASPAPSAAAPAAAPAGGASGPAADIPFQASDAMMVLLAHETKVRLDQIGEADSVEVLTNGVSSKRNQILMDMTAEFDLASMDGAAEAKISDLATQVNEAAHSYRPFGSVLGEAINDRLRTLTGAAGAKPSRIADRVTGTWQLGAGWVTHVQAELLLGTREGKSTRGGELATLGSEAELAPTNAAGLDALIDAAVLAVGNVKGISVAIPQAGGGGGATVDSAVLDEFAAKMTTTLAENARDLLRRLGQEEPATLPEAGDDVALREAMAAELGTGWERFVTPAFDANKAVLLDDRWATAREDVAKIAFGREVTGNFTATGPEVARQARWQAARNPELAERFEQIAQDALSEEPGAYSGKIAVVTGMAPDSIAGAVAAGLLRGGATVVATASNISAARLIYAKQLYRENARGDAALWLVPANLASFRDIDALAEWIGNEQRETVGATTNLVKPALLPDLLVPFAAGKVSGYMTDAGPETENQARILLWGVERLIGKLAVIGEDSAVEHRMHVILAGSPNRGVFGGDGAYGEVKAALDAIPNKWKVEPWGQRTTIAHAKIGWVRGTGLMGGNDPLVEAVEAEGVRTWSTEEAGEELLTLFTPEAVAQATQAPLEKDMTGGLGAINLKEISEKAAAHSSAEAAQNAPEAGAEPATIKALPRIVAPRQASAQTSEFAGTARPEDTIVIVGIGEVGPWGSSRTRFEAELGVQDDGDFELTPAGVLELAWMTNLLEWHDTPQPGWYDADGNLVPETDIYDRYKDEVVARSGIRAFVDDGPLQDIGTTDLAPVFLEKDVTYSAKNEAEARDMLAADPEFTRISVDENGEWQVTRLAGARVYMPRRTTLSRRVGGQFPTDFDPANWGIPQSMIEGVDRLAVYNLMTAVDAFISAGFSPAELLEYIHPVDVSSTQGTGFGGMTSMRRMFVERFVGGDVPNDILQEVLPNVVAAHTMQSYIGGYGSMIHPVGACATAAVSVEEGFDKIRTGKAQFVVAGGIDDVQIESLIGFGNMNATADSNAMAAKGINSRFYSRPGDRRRAGFVEGQGGGTVLLARGDLAQKMGLPVLAVVGYVRSFGDGIQTSIPAPGLGALAAGQGGTDSQLVKDLAALGVTPNDISVISKHDTSTNANDPNEAELHHRLFKAIGRSEGNPLYVVSQKSLTGHSKGGAALFQMAGLSEIFSAGTVPANKAVDCQDPAFYDKEFFVWPREPLHLGTVKASILTSLGFGHVSALMVLVHPAAFEASVERTYGREAADEWLHQANARLADGSRHLQAGMIGHEELYTETPVRFEGPSNDAEAALLLDPDARV</sequence>
<keyword evidence="6" id="KW-0521">NADP</keyword>
<dbReference type="InterPro" id="IPR050830">
    <property type="entry name" value="Fungal_FAS"/>
</dbReference>
<evidence type="ECO:0000256" key="4">
    <source>
        <dbReference type="ARBA" id="ARBA00022679"/>
    </source>
</evidence>
<dbReference type="InterPro" id="IPR003965">
    <property type="entry name" value="Fatty_acid_synthase"/>
</dbReference>
<dbReference type="GO" id="GO:0004318">
    <property type="term" value="F:enoyl-[acyl-carrier-protein] reductase (NADH) activity"/>
    <property type="evidence" value="ECO:0007669"/>
    <property type="project" value="InterPro"/>
</dbReference>
<dbReference type="SUPFAM" id="SSF51735">
    <property type="entry name" value="NAD(P)-binding Rossmann-fold domains"/>
    <property type="match status" value="1"/>
</dbReference>
<evidence type="ECO:0000256" key="7">
    <source>
        <dbReference type="ARBA" id="ARBA00023002"/>
    </source>
</evidence>
<evidence type="ECO:0000313" key="11">
    <source>
        <dbReference type="Proteomes" id="UP000269974"/>
    </source>
</evidence>
<dbReference type="GO" id="GO:0016787">
    <property type="term" value="F:hydrolase activity"/>
    <property type="evidence" value="ECO:0007669"/>
    <property type="project" value="UniProtKB-KW"/>
</dbReference>
<dbReference type="Pfam" id="PF22690">
    <property type="entry name" value="FAS_AT_central"/>
    <property type="match status" value="1"/>
</dbReference>
<accession>A0A7Z8Y8C6</accession>
<dbReference type="InterPro" id="IPR029069">
    <property type="entry name" value="HotDog_dom_sf"/>
</dbReference>
<dbReference type="Gene3D" id="3.30.70.2430">
    <property type="match status" value="1"/>
</dbReference>
<comment type="caution">
    <text evidence="10">The sequence shown here is derived from an EMBL/GenBank/DDBJ whole genome shotgun (WGS) entry which is preliminary data.</text>
</comment>
<dbReference type="SUPFAM" id="SSF52151">
    <property type="entry name" value="FabD/lysophospholipase-like"/>
    <property type="match status" value="2"/>
</dbReference>
<evidence type="ECO:0000313" key="10">
    <source>
        <dbReference type="EMBL" id="VDG76091.1"/>
    </source>
</evidence>
<dbReference type="EC" id="2.3.1.39" evidence="10"/>
<dbReference type="Pfam" id="PF02801">
    <property type="entry name" value="Ketoacyl-synt_C"/>
    <property type="match status" value="1"/>
</dbReference>
<gene>
    <name evidence="10" type="primary">fabD</name>
    <name evidence="10" type="ORF">NCTC10327_00765</name>
</gene>
<evidence type="ECO:0000256" key="2">
    <source>
        <dbReference type="ARBA" id="ARBA00022450"/>
    </source>
</evidence>
<dbReference type="Gene3D" id="3.30.70.3320">
    <property type="match status" value="1"/>
</dbReference>
<dbReference type="PANTHER" id="PTHR10982:SF21">
    <property type="entry name" value="FATTY ACID SYNTHASE SUBUNIT BETA"/>
    <property type="match status" value="1"/>
</dbReference>
<dbReference type="InterPro" id="IPR013785">
    <property type="entry name" value="Aldolase_TIM"/>
</dbReference>
<dbReference type="InterPro" id="IPR016039">
    <property type="entry name" value="Thiolase-like"/>
</dbReference>
<dbReference type="EMBL" id="UYIO01000001">
    <property type="protein sequence ID" value="VDG76091.1"/>
    <property type="molecule type" value="Genomic_DNA"/>
</dbReference>
<keyword evidence="5" id="KW-0378">Hydrolase</keyword>
<dbReference type="PROSITE" id="PS00606">
    <property type="entry name" value="KS3_1"/>
    <property type="match status" value="1"/>
</dbReference>
<dbReference type="Pfam" id="PF00109">
    <property type="entry name" value="ketoacyl-synt"/>
    <property type="match status" value="1"/>
</dbReference>
<evidence type="ECO:0000256" key="1">
    <source>
        <dbReference type="ARBA" id="ARBA00005254"/>
    </source>
</evidence>
<dbReference type="InterPro" id="IPR014030">
    <property type="entry name" value="Ketoacyl_synth_N"/>
</dbReference>
<evidence type="ECO:0000256" key="6">
    <source>
        <dbReference type="ARBA" id="ARBA00022857"/>
    </source>
</evidence>
<dbReference type="RefSeq" id="WP_185933860.1">
    <property type="nucleotide sequence ID" value="NZ_UYIO01000001.1"/>
</dbReference>
<evidence type="ECO:0000256" key="8">
    <source>
        <dbReference type="SAM" id="MobiDB-lite"/>
    </source>
</evidence>
<dbReference type="InterPro" id="IPR014031">
    <property type="entry name" value="Ketoacyl_synth_C"/>
</dbReference>
<dbReference type="FunFam" id="3.40.366.10:FF:000009">
    <property type="entry name" value="Fatty acid synthase Fas"/>
    <property type="match status" value="1"/>
</dbReference>
<dbReference type="InterPro" id="IPR055118">
    <property type="entry name" value="FAS-like_AT_central"/>
</dbReference>
<dbReference type="SUPFAM" id="SSF51395">
    <property type="entry name" value="FMN-linked oxidoreductases"/>
    <property type="match status" value="1"/>
</dbReference>
<dbReference type="Gene3D" id="3.20.20.70">
    <property type="entry name" value="Aldolase class I"/>
    <property type="match status" value="1"/>
</dbReference>
<dbReference type="InterPro" id="IPR016035">
    <property type="entry name" value="Acyl_Trfase/lysoPLipase"/>
</dbReference>
<dbReference type="Gene3D" id="3.10.129.10">
    <property type="entry name" value="Hotdog Thioesterase"/>
    <property type="match status" value="1"/>
</dbReference>
<keyword evidence="7" id="KW-0560">Oxidoreductase</keyword>
<keyword evidence="10" id="KW-0012">Acyltransferase</keyword>
<dbReference type="SUPFAM" id="SSF54637">
    <property type="entry name" value="Thioesterase/thiol ester dehydrase-isomerase"/>
    <property type="match status" value="1"/>
</dbReference>
<dbReference type="GO" id="GO:0004312">
    <property type="term" value="F:fatty acid synthase activity"/>
    <property type="evidence" value="ECO:0007669"/>
    <property type="project" value="InterPro"/>
</dbReference>
<dbReference type="Gene3D" id="3.90.25.70">
    <property type="match status" value="1"/>
</dbReference>
<dbReference type="Pfam" id="PF01575">
    <property type="entry name" value="MaoC_dehydratas"/>
    <property type="match status" value="1"/>
</dbReference>
<dbReference type="GO" id="GO:0005835">
    <property type="term" value="C:fatty acid synthase complex"/>
    <property type="evidence" value="ECO:0007669"/>
    <property type="project" value="InterPro"/>
</dbReference>
<dbReference type="GO" id="GO:0006633">
    <property type="term" value="P:fatty acid biosynthetic process"/>
    <property type="evidence" value="ECO:0007669"/>
    <property type="project" value="InterPro"/>
</dbReference>
<dbReference type="Pfam" id="PF18094">
    <property type="entry name" value="DNA_pol_B_N"/>
    <property type="match status" value="1"/>
</dbReference>
<organism evidence="10 11">
    <name type="scientific">Actinobaculum suis</name>
    <dbReference type="NCBI Taxonomy" id="1657"/>
    <lineage>
        <taxon>Bacteria</taxon>
        <taxon>Bacillati</taxon>
        <taxon>Actinomycetota</taxon>
        <taxon>Actinomycetes</taxon>
        <taxon>Actinomycetales</taxon>
        <taxon>Actinomycetaceae</taxon>
        <taxon>Actinobaculum</taxon>
    </lineage>
</organism>
<dbReference type="Pfam" id="PF08354">
    <property type="entry name" value="Fas1-AflB-like_hel"/>
    <property type="match status" value="1"/>
</dbReference>
<dbReference type="Proteomes" id="UP000269974">
    <property type="component" value="Unassembled WGS sequence"/>
</dbReference>
<dbReference type="PANTHER" id="PTHR10982">
    <property type="entry name" value="MALONYL COA-ACYL CARRIER PROTEIN TRANSACYLASE"/>
    <property type="match status" value="1"/>
</dbReference>
<comment type="similarity">
    <text evidence="1">Belongs to the enoyl-CoA hydratase/isomerase family.</text>
</comment>
<keyword evidence="4 10" id="KW-0808">Transferase</keyword>
<dbReference type="Gene3D" id="3.40.366.10">
    <property type="entry name" value="Malonyl-Coenzyme A Acyl Carrier Protein, domain 2"/>
    <property type="match status" value="2"/>
</dbReference>
<feature type="region of interest" description="Disordered" evidence="8">
    <location>
        <begin position="1678"/>
        <end position="1748"/>
    </location>
</feature>
<dbReference type="SUPFAM" id="SSF53901">
    <property type="entry name" value="Thiolase-like"/>
    <property type="match status" value="2"/>
</dbReference>
<keyword evidence="2" id="KW-0596">Phosphopantetheine</keyword>
<reference evidence="10 11" key="1">
    <citation type="submission" date="2018-11" db="EMBL/GenBank/DDBJ databases">
        <authorList>
            <consortium name="Pathogen Informatics"/>
        </authorList>
    </citation>
    <scope>NUCLEOTIDE SEQUENCE [LARGE SCALE GENOMIC DNA]</scope>
    <source>
        <strain evidence="10 11">NCTC10327</strain>
    </source>
</reference>
<dbReference type="GO" id="GO:0004315">
    <property type="term" value="F:3-oxoacyl-[acyl-carrier-protein] synthase activity"/>
    <property type="evidence" value="ECO:0007669"/>
    <property type="project" value="InterPro"/>
</dbReference>